<dbReference type="Proteomes" id="UP001623330">
    <property type="component" value="Unassembled WGS sequence"/>
</dbReference>
<comment type="caution">
    <text evidence="5">The sequence shown here is derived from an EMBL/GenBank/DDBJ whole genome shotgun (WGS) entry which is preliminary data.</text>
</comment>
<evidence type="ECO:0000256" key="2">
    <source>
        <dbReference type="ARBA" id="ARBA00022737"/>
    </source>
</evidence>
<dbReference type="PANTHER" id="PTHR22889">
    <property type="entry name" value="WD REPEAT-CONTAINING PROTEIN 89"/>
    <property type="match status" value="1"/>
</dbReference>
<proteinExistence type="predicted"/>
<evidence type="ECO:0000256" key="3">
    <source>
        <dbReference type="PROSITE-ProRule" id="PRU00221"/>
    </source>
</evidence>
<keyword evidence="6" id="KW-1185">Reference proteome</keyword>
<dbReference type="SMART" id="SM00320">
    <property type="entry name" value="WD40"/>
    <property type="match status" value="3"/>
</dbReference>
<dbReference type="InterPro" id="IPR039328">
    <property type="entry name" value="WDR89"/>
</dbReference>
<name>A0ABR4NLY9_9SACH</name>
<evidence type="ECO:0000313" key="6">
    <source>
        <dbReference type="Proteomes" id="UP001623330"/>
    </source>
</evidence>
<evidence type="ECO:0000256" key="1">
    <source>
        <dbReference type="ARBA" id="ARBA00022574"/>
    </source>
</evidence>
<dbReference type="InterPro" id="IPR001680">
    <property type="entry name" value="WD40_rpt"/>
</dbReference>
<dbReference type="EMBL" id="JBEVYD010000013">
    <property type="protein sequence ID" value="KAL3228587.1"/>
    <property type="molecule type" value="Genomic_DNA"/>
</dbReference>
<sequence length="383" mass="43239">MYEFLNSNLEYLDKSSTREENLKMGYTAVGDKGFGSDWCLKLQPLSEVLLTSLSNGSVHLLDWADVTQTVRQFKVADLSVSALTILNEDRTGSMFAAASGNKVKVYDVRQDKEVATLEHEGGANVLSLGSRHGTLAYGTELQGVDAELHMYDLRNWSSPVRSFVDSHHDDITDIKFHPSDVNLLMSGSTDGYTNIYDLTEAEEDDALHQVINYASIHSCGWLAPRRIYTLSHMETFAVHELNDKSEDLKEPRPIDFGDVRQLWGCDYVVDVYPGYVATGRSQEGTGELKIIPFKNEKPKLKHAVTIPHAHGDEVIRDTLMANNTLYSCGEDGYVRVWRADDAKPLPTTFWDYTPMNVLDEEPPKEKKKHSKKKHSKKSRFKPY</sequence>
<dbReference type="Pfam" id="PF00400">
    <property type="entry name" value="WD40"/>
    <property type="match status" value="1"/>
</dbReference>
<accession>A0ABR4NLY9</accession>
<evidence type="ECO:0000313" key="5">
    <source>
        <dbReference type="EMBL" id="KAL3228587.1"/>
    </source>
</evidence>
<dbReference type="InterPro" id="IPR036322">
    <property type="entry name" value="WD40_repeat_dom_sf"/>
</dbReference>
<dbReference type="Gene3D" id="2.130.10.10">
    <property type="entry name" value="YVTN repeat-like/Quinoprotein amine dehydrogenase"/>
    <property type="match status" value="1"/>
</dbReference>
<dbReference type="InterPro" id="IPR015943">
    <property type="entry name" value="WD40/YVTN_repeat-like_dom_sf"/>
</dbReference>
<gene>
    <name evidence="5" type="ORF">RNJ44_02532</name>
</gene>
<evidence type="ECO:0000256" key="4">
    <source>
        <dbReference type="SAM" id="MobiDB-lite"/>
    </source>
</evidence>
<feature type="region of interest" description="Disordered" evidence="4">
    <location>
        <begin position="359"/>
        <end position="383"/>
    </location>
</feature>
<dbReference type="PANTHER" id="PTHR22889:SF0">
    <property type="entry name" value="WD REPEAT-CONTAINING PROTEIN 89"/>
    <property type="match status" value="1"/>
</dbReference>
<feature type="repeat" description="WD" evidence="3">
    <location>
        <begin position="164"/>
        <end position="206"/>
    </location>
</feature>
<dbReference type="PROSITE" id="PS50082">
    <property type="entry name" value="WD_REPEATS_2"/>
    <property type="match status" value="1"/>
</dbReference>
<protein>
    <submittedName>
        <fullName evidence="5">WD repeat-containing protein</fullName>
    </submittedName>
</protein>
<keyword evidence="2" id="KW-0677">Repeat</keyword>
<feature type="compositionally biased region" description="Basic residues" evidence="4">
    <location>
        <begin position="365"/>
        <end position="383"/>
    </location>
</feature>
<reference evidence="5 6" key="1">
    <citation type="submission" date="2024-05" db="EMBL/GenBank/DDBJ databases">
        <title>Long read based assembly of the Candida bracarensis genome reveals expanded adhesin content.</title>
        <authorList>
            <person name="Marcet-Houben M."/>
            <person name="Ksiezopolska E."/>
            <person name="Gabaldon T."/>
        </authorList>
    </citation>
    <scope>NUCLEOTIDE SEQUENCE [LARGE SCALE GENOMIC DNA]</scope>
    <source>
        <strain evidence="5 6">CBM6</strain>
    </source>
</reference>
<dbReference type="SUPFAM" id="SSF50978">
    <property type="entry name" value="WD40 repeat-like"/>
    <property type="match status" value="1"/>
</dbReference>
<organism evidence="5 6">
    <name type="scientific">Nakaseomyces bracarensis</name>
    <dbReference type="NCBI Taxonomy" id="273131"/>
    <lineage>
        <taxon>Eukaryota</taxon>
        <taxon>Fungi</taxon>
        <taxon>Dikarya</taxon>
        <taxon>Ascomycota</taxon>
        <taxon>Saccharomycotina</taxon>
        <taxon>Saccharomycetes</taxon>
        <taxon>Saccharomycetales</taxon>
        <taxon>Saccharomycetaceae</taxon>
        <taxon>Nakaseomyces</taxon>
    </lineage>
</organism>
<keyword evidence="1 3" id="KW-0853">WD repeat</keyword>